<dbReference type="EMBL" id="JAUSWG010000003">
    <property type="protein sequence ID" value="MDQ0555933.1"/>
    <property type="molecule type" value="Genomic_DNA"/>
</dbReference>
<comment type="caution">
    <text evidence="1">The sequence shown here is derived from an EMBL/GenBank/DDBJ whole genome shotgun (WGS) entry which is preliminary data.</text>
</comment>
<evidence type="ECO:0000313" key="1">
    <source>
        <dbReference type="EMBL" id="MDQ0555933.1"/>
    </source>
</evidence>
<accession>A0ABU0MYD5</accession>
<dbReference type="RefSeq" id="WP_307504114.1">
    <property type="nucleotide sequence ID" value="NZ_BAAACE010000014.1"/>
</dbReference>
<dbReference type="Proteomes" id="UP001232584">
    <property type="component" value="Unassembled WGS sequence"/>
</dbReference>
<proteinExistence type="predicted"/>
<protein>
    <recommendedName>
        <fullName evidence="3">DUF4830 domain-containing protein</fullName>
    </recommendedName>
</protein>
<keyword evidence="2" id="KW-1185">Reference proteome</keyword>
<name>A0ABU0MYD5_9FIRM</name>
<evidence type="ECO:0000313" key="2">
    <source>
        <dbReference type="Proteomes" id="UP001232584"/>
    </source>
</evidence>
<gene>
    <name evidence="1" type="ORF">QOZ92_001046</name>
</gene>
<organism evidence="1 2">
    <name type="scientific">Paraclostridium ghonii</name>
    <dbReference type="NCBI Taxonomy" id="29358"/>
    <lineage>
        <taxon>Bacteria</taxon>
        <taxon>Bacillati</taxon>
        <taxon>Bacillota</taxon>
        <taxon>Clostridia</taxon>
        <taxon>Peptostreptococcales</taxon>
        <taxon>Peptostreptococcaceae</taxon>
        <taxon>Paraclostridium</taxon>
    </lineage>
</organism>
<sequence>MIKNIKKLTLLIVVLFIFVVGYTVYRFDFNSLNDQDSPVIADNDSFSNAQKILEDYGYNLKDVQETEKTQSNMPDLKRYTYEGKNGIISILTNGEFIYDITYYE</sequence>
<reference evidence="1 2" key="1">
    <citation type="submission" date="2023-07" db="EMBL/GenBank/DDBJ databases">
        <title>Genomic Encyclopedia of Type Strains, Phase IV (KMG-IV): sequencing the most valuable type-strain genomes for metagenomic binning, comparative biology and taxonomic classification.</title>
        <authorList>
            <person name="Goeker M."/>
        </authorList>
    </citation>
    <scope>NUCLEOTIDE SEQUENCE [LARGE SCALE GENOMIC DNA]</scope>
    <source>
        <strain evidence="1 2">DSM 15049</strain>
    </source>
</reference>
<evidence type="ECO:0008006" key="3">
    <source>
        <dbReference type="Google" id="ProtNLM"/>
    </source>
</evidence>